<gene>
    <name evidence="1" type="ORF">EM808_00290</name>
</gene>
<keyword evidence="1" id="KW-0067">ATP-binding</keyword>
<keyword evidence="1" id="KW-0547">Nucleotide-binding</keyword>
<reference evidence="1 2" key="1">
    <citation type="submission" date="2019-01" db="EMBL/GenBank/DDBJ databases">
        <title>Bacillus sp. M5HDSG1-1, whole genome shotgun sequence.</title>
        <authorList>
            <person name="Tuo L."/>
        </authorList>
    </citation>
    <scope>NUCLEOTIDE SEQUENCE [LARGE SCALE GENOMIC DNA]</scope>
    <source>
        <strain evidence="1 2">M5HDSG1-1</strain>
    </source>
</reference>
<keyword evidence="2" id="KW-1185">Reference proteome</keyword>
<organism evidence="1 2">
    <name type="scientific">Niallia taxi</name>
    <dbReference type="NCBI Taxonomy" id="2499688"/>
    <lineage>
        <taxon>Bacteria</taxon>
        <taxon>Bacillati</taxon>
        <taxon>Bacillota</taxon>
        <taxon>Bacilli</taxon>
        <taxon>Bacillales</taxon>
        <taxon>Bacillaceae</taxon>
        <taxon>Niallia</taxon>
    </lineage>
</organism>
<dbReference type="EMBL" id="RZTZ01000001">
    <property type="protein sequence ID" value="RVT67796.1"/>
    <property type="molecule type" value="Genomic_DNA"/>
</dbReference>
<evidence type="ECO:0000313" key="2">
    <source>
        <dbReference type="Proteomes" id="UP000288024"/>
    </source>
</evidence>
<protein>
    <submittedName>
        <fullName evidence="1">Bacitracin ABC transporter ATP-binding protein</fullName>
    </submittedName>
</protein>
<evidence type="ECO:0000313" key="1">
    <source>
        <dbReference type="EMBL" id="RVT67796.1"/>
    </source>
</evidence>
<dbReference type="Proteomes" id="UP000288024">
    <property type="component" value="Unassembled WGS sequence"/>
</dbReference>
<sequence>MKKEEVISDDFLEKLVEEINELYGWDETERPAEE</sequence>
<name>A0A437KHJ0_9BACI</name>
<accession>A0A437KHJ0</accession>
<dbReference type="GO" id="GO:0005524">
    <property type="term" value="F:ATP binding"/>
    <property type="evidence" value="ECO:0007669"/>
    <property type="project" value="UniProtKB-KW"/>
</dbReference>
<dbReference type="AlphaFoldDB" id="A0A437KHJ0"/>
<comment type="caution">
    <text evidence="1">The sequence shown here is derived from an EMBL/GenBank/DDBJ whole genome shotgun (WGS) entry which is preliminary data.</text>
</comment>
<proteinExistence type="predicted"/>